<keyword evidence="6 8" id="KW-0472">Membrane</keyword>
<dbReference type="Pfam" id="PF02472">
    <property type="entry name" value="ExbD"/>
    <property type="match status" value="1"/>
</dbReference>
<dbReference type="EMBL" id="JAGRQC010000004">
    <property type="protein sequence ID" value="MBR0553453.1"/>
    <property type="molecule type" value="Genomic_DNA"/>
</dbReference>
<accession>A0A8T4IFU0</accession>
<evidence type="ECO:0000256" key="5">
    <source>
        <dbReference type="ARBA" id="ARBA00022989"/>
    </source>
</evidence>
<comment type="caution">
    <text evidence="9">The sequence shown here is derived from an EMBL/GenBank/DDBJ whole genome shotgun (WGS) entry which is preliminary data.</text>
</comment>
<proteinExistence type="inferred from homology"/>
<sequence>MRRFATTAPAADLQPIQGINTTPLIDVMLVLLVMFILAVPAAMHEVPVNLPQPAPASDPVRHLLAIDRGGAMRLDGAALSDAALATRLPAIADDPQALLVLKTDPEARYERFDQVLAGIKRAGITRLGFEGNRDLAW</sequence>
<dbReference type="InterPro" id="IPR003400">
    <property type="entry name" value="ExbD"/>
</dbReference>
<dbReference type="AlphaFoldDB" id="A0A8T4IFU0"/>
<organism evidence="9 10">
    <name type="scientific">Stakelama marina</name>
    <dbReference type="NCBI Taxonomy" id="2826939"/>
    <lineage>
        <taxon>Bacteria</taxon>
        <taxon>Pseudomonadati</taxon>
        <taxon>Pseudomonadota</taxon>
        <taxon>Alphaproteobacteria</taxon>
        <taxon>Sphingomonadales</taxon>
        <taxon>Sphingomonadaceae</taxon>
        <taxon>Stakelama</taxon>
    </lineage>
</organism>
<keyword evidence="7" id="KW-0653">Protein transport</keyword>
<reference evidence="9" key="1">
    <citation type="submission" date="2021-04" db="EMBL/GenBank/DDBJ databases">
        <title>Ouciella asimina sp. nov., isolated from the surface seawater in the hydrothermal field of Okinawa Trough.</title>
        <authorList>
            <person name="Shuang W."/>
        </authorList>
    </citation>
    <scope>NUCLEOTIDE SEQUENCE</scope>
    <source>
        <strain evidence="9">LXI357</strain>
    </source>
</reference>
<dbReference type="PANTHER" id="PTHR30558:SF7">
    <property type="entry name" value="TOL-PAL SYSTEM PROTEIN TOLR"/>
    <property type="match status" value="1"/>
</dbReference>
<evidence type="ECO:0000313" key="9">
    <source>
        <dbReference type="EMBL" id="MBR0553453.1"/>
    </source>
</evidence>
<feature type="transmembrane region" description="Helical" evidence="8">
    <location>
        <begin position="24"/>
        <end position="43"/>
    </location>
</feature>
<dbReference type="RefSeq" id="WP_284054718.1">
    <property type="nucleotide sequence ID" value="NZ_JAGRQC010000004.1"/>
</dbReference>
<evidence type="ECO:0000256" key="1">
    <source>
        <dbReference type="ARBA" id="ARBA00004162"/>
    </source>
</evidence>
<name>A0A8T4IFU0_9SPHN</name>
<dbReference type="GO" id="GO:0005886">
    <property type="term" value="C:plasma membrane"/>
    <property type="evidence" value="ECO:0007669"/>
    <property type="project" value="UniProtKB-SubCell"/>
</dbReference>
<dbReference type="GO" id="GO:0022857">
    <property type="term" value="F:transmembrane transporter activity"/>
    <property type="evidence" value="ECO:0007669"/>
    <property type="project" value="InterPro"/>
</dbReference>
<dbReference type="GO" id="GO:0015031">
    <property type="term" value="P:protein transport"/>
    <property type="evidence" value="ECO:0007669"/>
    <property type="project" value="UniProtKB-KW"/>
</dbReference>
<evidence type="ECO:0000313" key="10">
    <source>
        <dbReference type="Proteomes" id="UP000676996"/>
    </source>
</evidence>
<dbReference type="Proteomes" id="UP000676996">
    <property type="component" value="Unassembled WGS sequence"/>
</dbReference>
<keyword evidence="3" id="KW-1003">Cell membrane</keyword>
<keyword evidence="5 8" id="KW-1133">Transmembrane helix</keyword>
<gene>
    <name evidence="9" type="ORF">J7S20_13165</name>
</gene>
<evidence type="ECO:0000256" key="4">
    <source>
        <dbReference type="ARBA" id="ARBA00022692"/>
    </source>
</evidence>
<evidence type="ECO:0000256" key="7">
    <source>
        <dbReference type="RuleBase" id="RU003879"/>
    </source>
</evidence>
<evidence type="ECO:0000256" key="8">
    <source>
        <dbReference type="SAM" id="Phobius"/>
    </source>
</evidence>
<comment type="subcellular location">
    <subcellularLocation>
        <location evidence="1">Cell membrane</location>
        <topology evidence="1">Single-pass membrane protein</topology>
    </subcellularLocation>
    <subcellularLocation>
        <location evidence="7">Cell membrane</location>
        <topology evidence="7">Single-pass type II membrane protein</topology>
    </subcellularLocation>
</comment>
<evidence type="ECO:0000256" key="6">
    <source>
        <dbReference type="ARBA" id="ARBA00023136"/>
    </source>
</evidence>
<comment type="similarity">
    <text evidence="2 7">Belongs to the ExbD/TolR family.</text>
</comment>
<evidence type="ECO:0000256" key="2">
    <source>
        <dbReference type="ARBA" id="ARBA00005811"/>
    </source>
</evidence>
<protein>
    <submittedName>
        <fullName evidence="9">Biopolymer transporter ExbD</fullName>
    </submittedName>
</protein>
<dbReference type="Gene3D" id="3.30.420.270">
    <property type="match status" value="1"/>
</dbReference>
<keyword evidence="4 7" id="KW-0812">Transmembrane</keyword>
<evidence type="ECO:0000256" key="3">
    <source>
        <dbReference type="ARBA" id="ARBA00022475"/>
    </source>
</evidence>
<keyword evidence="7" id="KW-0813">Transport</keyword>
<keyword evidence="10" id="KW-1185">Reference proteome</keyword>
<dbReference type="PANTHER" id="PTHR30558">
    <property type="entry name" value="EXBD MEMBRANE COMPONENT OF PMF-DRIVEN MACROMOLECULE IMPORT SYSTEM"/>
    <property type="match status" value="1"/>
</dbReference>